<dbReference type="WormBase" id="SRAE_2000393200">
    <property type="protein sequence ID" value="SRP08042"/>
    <property type="gene ID" value="WBGene00264159"/>
</dbReference>
<evidence type="ECO:0000313" key="4">
    <source>
        <dbReference type="WormBase" id="SRAE_2000393200"/>
    </source>
</evidence>
<keyword evidence="2" id="KW-1185">Reference proteome</keyword>
<reference evidence="1 2" key="1">
    <citation type="submission" date="2014-09" db="EMBL/GenBank/DDBJ databases">
        <authorList>
            <person name="Martin A.A."/>
        </authorList>
    </citation>
    <scope>NUCLEOTIDE SEQUENCE</scope>
    <source>
        <strain evidence="2">ED321</strain>
        <strain evidence="1">ED321 Heterogonic</strain>
    </source>
</reference>
<evidence type="ECO:0000313" key="2">
    <source>
        <dbReference type="Proteomes" id="UP000035682"/>
    </source>
</evidence>
<dbReference type="CTD" id="36381652"/>
<reference evidence="3" key="2">
    <citation type="submission" date="2020-12" db="UniProtKB">
        <authorList>
            <consortium name="WormBaseParasite"/>
        </authorList>
    </citation>
    <scope>IDENTIFICATION</scope>
</reference>
<evidence type="ECO:0000313" key="3">
    <source>
        <dbReference type="WBParaSite" id="SRAE_2000393200.1"/>
    </source>
</evidence>
<dbReference type="Gene3D" id="3.30.930.10">
    <property type="entry name" value="Bira Bifunctional Protein, Domain 2"/>
    <property type="match status" value="1"/>
</dbReference>
<dbReference type="InterPro" id="IPR045864">
    <property type="entry name" value="aa-tRNA-synth_II/BPL/LPL"/>
</dbReference>
<protein>
    <submittedName>
        <fullName evidence="1 3">Uncharacterized protein</fullName>
    </submittedName>
</protein>
<dbReference type="WBParaSite" id="SRAE_2000393200.1">
    <property type="protein sequence ID" value="SRAE_2000393200.1"/>
    <property type="gene ID" value="WBGene00264159"/>
</dbReference>
<dbReference type="GeneID" id="36381652"/>
<evidence type="ECO:0000313" key="1">
    <source>
        <dbReference type="EMBL" id="CEF69282.1"/>
    </source>
</evidence>
<dbReference type="OrthoDB" id="24683at2759"/>
<gene>
    <name evidence="1 3 4" type="ORF">SRAE_2000393200</name>
</gene>
<proteinExistence type="predicted"/>
<dbReference type="EMBL" id="LN609529">
    <property type="protein sequence ID" value="CEF69282.1"/>
    <property type="molecule type" value="Genomic_DNA"/>
</dbReference>
<accession>A0A090LHR7</accession>
<dbReference type="RefSeq" id="XP_024508482.1">
    <property type="nucleotide sequence ID" value="XM_024642742.1"/>
</dbReference>
<name>A0A090LHR7_STRRB</name>
<sequence>MLGRRYMNHLACKFVKSPVVLVHVVDPYLNLNKRGIKNIDVDKIEKEYKLWWDFFLKMKNIEEKDEVKKFNIELKSLSSGLVGALSLPNDIEKFDDLDSVKIPSNEPSSILSHIPKLKMMGMCRSDSKHGYLHILGYPVRLQDEIKEKLSNILHTYHPVSPPYMIRQAVIEGCNMDVEELLSFTETGNDMGMYLMGVSLPTILSKYIKTKFLSEKNKWPIIIRSEGVSYKKPKMTKYLNLFNSCQKEVIGIVVFGRDSEECEKGSEEVVDLVIKEINDNMGLSVEKNTVSNNMLKMYEQAAVQYLNSQLSPKPELIRVSKIGSYISERLNIVYEDAELSFVHMNYINIDISSILGSILEKNFDVNENESLDN</sequence>
<dbReference type="OMA" id="KNEWPIS"/>
<dbReference type="AlphaFoldDB" id="A0A090LHR7"/>
<dbReference type="SUPFAM" id="SSF55681">
    <property type="entry name" value="Class II aaRS and biotin synthetases"/>
    <property type="match status" value="1"/>
</dbReference>
<dbReference type="Proteomes" id="UP000035682">
    <property type="component" value="Unplaced"/>
</dbReference>
<dbReference type="STRING" id="34506.A0A090LHR7"/>
<organism evidence="1">
    <name type="scientific">Strongyloides ratti</name>
    <name type="common">Parasitic roundworm</name>
    <dbReference type="NCBI Taxonomy" id="34506"/>
    <lineage>
        <taxon>Eukaryota</taxon>
        <taxon>Metazoa</taxon>
        <taxon>Ecdysozoa</taxon>
        <taxon>Nematoda</taxon>
        <taxon>Chromadorea</taxon>
        <taxon>Rhabditida</taxon>
        <taxon>Tylenchina</taxon>
        <taxon>Panagrolaimomorpha</taxon>
        <taxon>Strongyloidoidea</taxon>
        <taxon>Strongyloididae</taxon>
        <taxon>Strongyloides</taxon>
    </lineage>
</organism>